<reference evidence="2" key="1">
    <citation type="journal article" date="2020" name="Stud. Mycol.">
        <title>101 Dothideomycetes genomes: a test case for predicting lifestyles and emergence of pathogens.</title>
        <authorList>
            <person name="Haridas S."/>
            <person name="Albert R."/>
            <person name="Binder M."/>
            <person name="Bloem J."/>
            <person name="Labutti K."/>
            <person name="Salamov A."/>
            <person name="Andreopoulos B."/>
            <person name="Baker S."/>
            <person name="Barry K."/>
            <person name="Bills G."/>
            <person name="Bluhm B."/>
            <person name="Cannon C."/>
            <person name="Castanera R."/>
            <person name="Culley D."/>
            <person name="Daum C."/>
            <person name="Ezra D."/>
            <person name="Gonzalez J."/>
            <person name="Henrissat B."/>
            <person name="Kuo A."/>
            <person name="Liang C."/>
            <person name="Lipzen A."/>
            <person name="Lutzoni F."/>
            <person name="Magnuson J."/>
            <person name="Mondo S."/>
            <person name="Nolan M."/>
            <person name="Ohm R."/>
            <person name="Pangilinan J."/>
            <person name="Park H.-J."/>
            <person name="Ramirez L."/>
            <person name="Alfaro M."/>
            <person name="Sun H."/>
            <person name="Tritt A."/>
            <person name="Yoshinaga Y."/>
            <person name="Zwiers L.-H."/>
            <person name="Turgeon B."/>
            <person name="Goodwin S."/>
            <person name="Spatafora J."/>
            <person name="Crous P."/>
            <person name="Grigoriev I."/>
        </authorList>
    </citation>
    <scope>NUCLEOTIDE SEQUENCE</scope>
    <source>
        <strain evidence="2">CBS 133067</strain>
    </source>
</reference>
<feature type="region of interest" description="Disordered" evidence="1">
    <location>
        <begin position="401"/>
        <end position="420"/>
    </location>
</feature>
<feature type="region of interest" description="Disordered" evidence="1">
    <location>
        <begin position="678"/>
        <end position="717"/>
    </location>
</feature>
<feature type="region of interest" description="Disordered" evidence="1">
    <location>
        <begin position="859"/>
        <end position="883"/>
    </location>
</feature>
<feature type="compositionally biased region" description="Low complexity" evidence="1">
    <location>
        <begin position="75"/>
        <end position="85"/>
    </location>
</feature>
<evidence type="ECO:0000313" key="2">
    <source>
        <dbReference type="EMBL" id="KAF2095291.1"/>
    </source>
</evidence>
<gene>
    <name evidence="2" type="ORF">NA57DRAFT_79780</name>
</gene>
<feature type="compositionally biased region" description="Polar residues" evidence="1">
    <location>
        <begin position="116"/>
        <end position="147"/>
    </location>
</feature>
<dbReference type="Proteomes" id="UP000799772">
    <property type="component" value="Unassembled WGS sequence"/>
</dbReference>
<evidence type="ECO:0000313" key="3">
    <source>
        <dbReference type="Proteomes" id="UP000799772"/>
    </source>
</evidence>
<accession>A0A9P4M241</accession>
<feature type="region of interest" description="Disordered" evidence="1">
    <location>
        <begin position="221"/>
        <end position="254"/>
    </location>
</feature>
<feature type="compositionally biased region" description="Pro residues" evidence="1">
    <location>
        <begin position="1038"/>
        <end position="1049"/>
    </location>
</feature>
<feature type="compositionally biased region" description="Basic and acidic residues" evidence="1">
    <location>
        <begin position="401"/>
        <end position="411"/>
    </location>
</feature>
<feature type="region of interest" description="Disordered" evidence="1">
    <location>
        <begin position="321"/>
        <end position="341"/>
    </location>
</feature>
<feature type="compositionally biased region" description="Pro residues" evidence="1">
    <location>
        <begin position="288"/>
        <end position="300"/>
    </location>
</feature>
<feature type="compositionally biased region" description="Basic and acidic residues" evidence="1">
    <location>
        <begin position="1027"/>
        <end position="1036"/>
    </location>
</feature>
<sequence>MFFLDELYGVKAPPGWKRLSPAEQRDMLSRKGHKRNDSGGKRSSLFSLRSTDAAITSHGTFNKRQSQVLAWNGDSSASSQRSSESLVDQRNGNERPHSRSSGKGKKLTRLNRKSDNFNSLLPQRSPNTIASAPSPVSSDAYSYSVKRSTGLAPGTKIRKRYISPPFDFVHLTHTNRDQIPDVHRLSYHELASEFEAVQVNQIPRRGLHGIQADDLRLDGYASDVPRSSTRKHALPASRPRKAPPLRPKRSDELLDEAANIPYDTIALRHARSLEAFDYAPSPVHSDAPPLPQPPRIPPPRRSSRKDWPLDHVANSLHVATSQDALSPHSPSRAGPAVSPNTLWNKFSTTGFDSPLPDRYSPRSPAVSPPGFHHSPGFQPPPIQPYADDPLLSPTYGKELERVPEEPEDVRSQRASQVMHQDSPISVIITSHTDPGIDMMAPISRSSSNRSTKSLTIAVPPSASITKAMNSIDPTALAVLDGSLQKQLPSSDDFAEVMAQCTPQKASLARMNSNASDTLGGSSHRRVAPRGTTLAESPVNNLRRQQSGRRRPGVRGPKAGPTTSFYDSEDIDWEDDVDYCYDHHMEAHCDLDWNNVSRLDVASSDDEDVPELDNSVPSVNSMQDERLHQTSQRGQNRSRHLRTSPERSSGEESVRKPTPLSSHWESPKLLAANDAAGLGVPNSEFERHSGTSERQSAESDQPPTPRDSHFTFPPRRTSISHYHHNRTQSAGGVSHFSFDKASLLLPQNYKNETTYEEAYEEMLSAYDSQSRHGTHEQKYYPFLEQSADYGMESEWADGRPKTSHGAENANPQDWGHFNQPAAARSSFESSQLLPFPSNPGHKRKSASVGAVTDFAALGLPEKSLPPMDEGIQLLPESPGLMDQGIKLLPESDDEADDDDDDSSSELKVDTIVAQLRSQLASHLSSPASPPPEAAMATDFDDLMLPSPTTRIISAPATVAAPSPRFPVPALRNLTSLPTPPLSAPPIPHSRSPSSPARFLAKPPTPPLHRKVSSESTTTRSSSYSRTTGRTDLDERDPMYLPPTPPAPLAPPKTRKRSGSSGSALSTKNQARTSFSLFPPLPTNSTTASAPPGTRRSKAVNAL</sequence>
<feature type="compositionally biased region" description="Low complexity" evidence="1">
    <location>
        <begin position="987"/>
        <end position="996"/>
    </location>
</feature>
<feature type="compositionally biased region" description="Low complexity" evidence="1">
    <location>
        <begin position="1012"/>
        <end position="1026"/>
    </location>
</feature>
<feature type="region of interest" description="Disordered" evidence="1">
    <location>
        <begin position="505"/>
        <end position="567"/>
    </location>
</feature>
<feature type="region of interest" description="Disordered" evidence="1">
    <location>
        <begin position="353"/>
        <end position="394"/>
    </location>
</feature>
<feature type="region of interest" description="Disordered" evidence="1">
    <location>
        <begin position="918"/>
        <end position="938"/>
    </location>
</feature>
<name>A0A9P4M241_9PEZI</name>
<feature type="compositionally biased region" description="Polar residues" evidence="1">
    <location>
        <begin position="505"/>
        <end position="520"/>
    </location>
</feature>
<feature type="compositionally biased region" description="Pro residues" evidence="1">
    <location>
        <begin position="976"/>
        <end position="986"/>
    </location>
</feature>
<feature type="compositionally biased region" description="Basic and acidic residues" evidence="1">
    <location>
        <begin position="683"/>
        <end position="696"/>
    </location>
</feature>
<protein>
    <recommendedName>
        <fullName evidence="4">CRIB domain-containing protein</fullName>
    </recommendedName>
</protein>
<comment type="caution">
    <text evidence="2">The sequence shown here is derived from an EMBL/GenBank/DDBJ whole genome shotgun (WGS) entry which is preliminary data.</text>
</comment>
<dbReference type="AlphaFoldDB" id="A0A9P4M241"/>
<feature type="region of interest" description="Disordered" evidence="1">
    <location>
        <begin position="12"/>
        <end position="149"/>
    </location>
</feature>
<dbReference type="EMBL" id="ML978132">
    <property type="protein sequence ID" value="KAF2095291.1"/>
    <property type="molecule type" value="Genomic_DNA"/>
</dbReference>
<feature type="compositionally biased region" description="Polar residues" evidence="1">
    <location>
        <begin position="44"/>
        <end position="69"/>
    </location>
</feature>
<feature type="compositionally biased region" description="Basic and acidic residues" evidence="1">
    <location>
        <begin position="23"/>
        <end position="40"/>
    </location>
</feature>
<feature type="compositionally biased region" description="Basic and acidic residues" evidence="1">
    <location>
        <begin position="642"/>
        <end position="654"/>
    </location>
</feature>
<feature type="compositionally biased region" description="Basic residues" evidence="1">
    <location>
        <begin position="98"/>
        <end position="111"/>
    </location>
</feature>
<organism evidence="2 3">
    <name type="scientific">Rhizodiscina lignyota</name>
    <dbReference type="NCBI Taxonomy" id="1504668"/>
    <lineage>
        <taxon>Eukaryota</taxon>
        <taxon>Fungi</taxon>
        <taxon>Dikarya</taxon>
        <taxon>Ascomycota</taxon>
        <taxon>Pezizomycotina</taxon>
        <taxon>Dothideomycetes</taxon>
        <taxon>Pleosporomycetidae</taxon>
        <taxon>Aulographales</taxon>
        <taxon>Rhizodiscinaceae</taxon>
        <taxon>Rhizodiscina</taxon>
    </lineage>
</organism>
<feature type="compositionally biased region" description="Basic residues" evidence="1">
    <location>
        <begin position="228"/>
        <end position="247"/>
    </location>
</feature>
<dbReference type="OrthoDB" id="3946739at2759"/>
<feature type="region of interest" description="Disordered" evidence="1">
    <location>
        <begin position="279"/>
        <end position="307"/>
    </location>
</feature>
<keyword evidence="3" id="KW-1185">Reference proteome</keyword>
<evidence type="ECO:0000256" key="1">
    <source>
        <dbReference type="SAM" id="MobiDB-lite"/>
    </source>
</evidence>
<feature type="compositionally biased region" description="Polar residues" evidence="1">
    <location>
        <begin position="1057"/>
        <end position="1074"/>
    </location>
</feature>
<evidence type="ECO:0008006" key="4">
    <source>
        <dbReference type="Google" id="ProtNLM"/>
    </source>
</evidence>
<proteinExistence type="predicted"/>
<feature type="region of interest" description="Disordered" evidence="1">
    <location>
        <begin position="954"/>
        <end position="1101"/>
    </location>
</feature>
<feature type="region of interest" description="Disordered" evidence="1">
    <location>
        <begin position="601"/>
        <end position="665"/>
    </location>
</feature>
<feature type="compositionally biased region" description="Polar residues" evidence="1">
    <location>
        <begin position="533"/>
        <end position="544"/>
    </location>
</feature>